<evidence type="ECO:0000313" key="4">
    <source>
        <dbReference type="EMBL" id="KAH0961734.1"/>
    </source>
</evidence>
<sequence>MNLLLEAGAKVDEPPYHIYGATALQLAAIKGYLGIARHLTDLGADINARGAEIHGRTALESAAEHGRLEMVQLLLCRGAETTGAWRHQHIRSIAFAKIGENLVVESLLRDYREWTKTKTCGARATC</sequence>
<dbReference type="PROSITE" id="PS50297">
    <property type="entry name" value="ANK_REP_REGION"/>
    <property type="match status" value="2"/>
</dbReference>
<keyword evidence="2 3" id="KW-0040">ANK repeat</keyword>
<dbReference type="PANTHER" id="PTHR24189:SF50">
    <property type="entry name" value="ANKYRIN REPEAT AND SOCS BOX PROTEIN 2"/>
    <property type="match status" value="1"/>
</dbReference>
<dbReference type="Pfam" id="PF12796">
    <property type="entry name" value="Ank_2"/>
    <property type="match status" value="1"/>
</dbReference>
<name>A0A9P8MV59_9HYPO</name>
<dbReference type="AlphaFoldDB" id="A0A9P8MV59"/>
<dbReference type="OrthoDB" id="539213at2759"/>
<keyword evidence="1" id="KW-0677">Repeat</keyword>
<accession>A0A9P8MV59</accession>
<dbReference type="InterPro" id="IPR050745">
    <property type="entry name" value="Multifunctional_regulatory"/>
</dbReference>
<dbReference type="InterPro" id="IPR036770">
    <property type="entry name" value="Ankyrin_rpt-contain_sf"/>
</dbReference>
<evidence type="ECO:0000256" key="2">
    <source>
        <dbReference type="ARBA" id="ARBA00023043"/>
    </source>
</evidence>
<dbReference type="GeneID" id="68355943"/>
<feature type="repeat" description="ANK" evidence="3">
    <location>
        <begin position="54"/>
        <end position="80"/>
    </location>
</feature>
<dbReference type="EMBL" id="JAIZPD010000007">
    <property type="protein sequence ID" value="KAH0961734.1"/>
    <property type="molecule type" value="Genomic_DNA"/>
</dbReference>
<protein>
    <submittedName>
        <fullName evidence="4">Ankyrin repeats (Many copies) domain-containing protein</fullName>
    </submittedName>
</protein>
<dbReference type="RefSeq" id="XP_044719247.1">
    <property type="nucleotide sequence ID" value="XM_044865285.1"/>
</dbReference>
<gene>
    <name evidence="4" type="ORF">HRG_06814</name>
</gene>
<dbReference type="PROSITE" id="PS50088">
    <property type="entry name" value="ANK_REPEAT"/>
    <property type="match status" value="2"/>
</dbReference>
<dbReference type="SMART" id="SM00248">
    <property type="entry name" value="ANK"/>
    <property type="match status" value="2"/>
</dbReference>
<evidence type="ECO:0000256" key="3">
    <source>
        <dbReference type="PROSITE-ProRule" id="PRU00023"/>
    </source>
</evidence>
<organism evidence="4 5">
    <name type="scientific">Hirsutella rhossiliensis</name>
    <dbReference type="NCBI Taxonomy" id="111463"/>
    <lineage>
        <taxon>Eukaryota</taxon>
        <taxon>Fungi</taxon>
        <taxon>Dikarya</taxon>
        <taxon>Ascomycota</taxon>
        <taxon>Pezizomycotina</taxon>
        <taxon>Sordariomycetes</taxon>
        <taxon>Hypocreomycetidae</taxon>
        <taxon>Hypocreales</taxon>
        <taxon>Ophiocordycipitaceae</taxon>
        <taxon>Hirsutella</taxon>
    </lineage>
</organism>
<keyword evidence="5" id="KW-1185">Reference proteome</keyword>
<reference evidence="4" key="1">
    <citation type="submission" date="2021-09" db="EMBL/GenBank/DDBJ databases">
        <title>A high-quality genome of the endoparasitic fungus Hirsutella rhossiliensis with a comparison of Hirsutella genomes reveals transposable elements contributing to genome size variation.</title>
        <authorList>
            <person name="Lin R."/>
            <person name="Jiao Y."/>
            <person name="Sun X."/>
            <person name="Ling J."/>
            <person name="Xie B."/>
            <person name="Cheng X."/>
        </authorList>
    </citation>
    <scope>NUCLEOTIDE SEQUENCE</scope>
    <source>
        <strain evidence="4">HR02</strain>
    </source>
</reference>
<proteinExistence type="predicted"/>
<dbReference type="Proteomes" id="UP000824596">
    <property type="component" value="Unassembled WGS sequence"/>
</dbReference>
<dbReference type="SUPFAM" id="SSF48403">
    <property type="entry name" value="Ankyrin repeat"/>
    <property type="match status" value="1"/>
</dbReference>
<dbReference type="Gene3D" id="1.25.40.20">
    <property type="entry name" value="Ankyrin repeat-containing domain"/>
    <property type="match status" value="1"/>
</dbReference>
<comment type="caution">
    <text evidence="4">The sequence shown here is derived from an EMBL/GenBank/DDBJ whole genome shotgun (WGS) entry which is preliminary data.</text>
</comment>
<evidence type="ECO:0000256" key="1">
    <source>
        <dbReference type="ARBA" id="ARBA00022737"/>
    </source>
</evidence>
<dbReference type="PANTHER" id="PTHR24189">
    <property type="entry name" value="MYOTROPHIN"/>
    <property type="match status" value="1"/>
</dbReference>
<feature type="repeat" description="ANK" evidence="3">
    <location>
        <begin position="19"/>
        <end position="51"/>
    </location>
</feature>
<evidence type="ECO:0000313" key="5">
    <source>
        <dbReference type="Proteomes" id="UP000824596"/>
    </source>
</evidence>
<dbReference type="InterPro" id="IPR002110">
    <property type="entry name" value="Ankyrin_rpt"/>
</dbReference>